<evidence type="ECO:0000313" key="2">
    <source>
        <dbReference type="Proteomes" id="UP001165079"/>
    </source>
</evidence>
<keyword evidence="2" id="KW-1185">Reference proteome</keyword>
<dbReference type="RefSeq" id="WP_285665639.1">
    <property type="nucleotide sequence ID" value="NZ_BSTX01000004.1"/>
</dbReference>
<protein>
    <submittedName>
        <fullName evidence="1">Uncharacterized protein</fullName>
    </submittedName>
</protein>
<accession>A0A9W6SR54</accession>
<proteinExistence type="predicted"/>
<gene>
    <name evidence="1" type="ORF">Afil01_52670</name>
</gene>
<evidence type="ECO:0000313" key="1">
    <source>
        <dbReference type="EMBL" id="GLZ80460.1"/>
    </source>
</evidence>
<dbReference type="EMBL" id="BSTX01000004">
    <property type="protein sequence ID" value="GLZ80460.1"/>
    <property type="molecule type" value="Genomic_DNA"/>
</dbReference>
<dbReference type="AlphaFoldDB" id="A0A9W6SR54"/>
<name>A0A9W6SR54_9ACTN</name>
<comment type="caution">
    <text evidence="1">The sequence shown here is derived from an EMBL/GenBank/DDBJ whole genome shotgun (WGS) entry which is preliminary data.</text>
</comment>
<dbReference type="Proteomes" id="UP001165079">
    <property type="component" value="Unassembled WGS sequence"/>
</dbReference>
<organism evidence="1 2">
    <name type="scientific">Actinorhabdospora filicis</name>
    <dbReference type="NCBI Taxonomy" id="1785913"/>
    <lineage>
        <taxon>Bacteria</taxon>
        <taxon>Bacillati</taxon>
        <taxon>Actinomycetota</taxon>
        <taxon>Actinomycetes</taxon>
        <taxon>Micromonosporales</taxon>
        <taxon>Micromonosporaceae</taxon>
        <taxon>Actinorhabdospora</taxon>
    </lineage>
</organism>
<sequence>MFLKAIADALVERLVPRTEAGACCEDRGLCDTYDCADGISVKLCCYSCSCRLICGSCYIP</sequence>
<reference evidence="1" key="1">
    <citation type="submission" date="2023-03" db="EMBL/GenBank/DDBJ databases">
        <title>Actinorhabdospora filicis NBRC 111898.</title>
        <authorList>
            <person name="Ichikawa N."/>
            <person name="Sato H."/>
            <person name="Tonouchi N."/>
        </authorList>
    </citation>
    <scope>NUCLEOTIDE SEQUENCE</scope>
    <source>
        <strain evidence="1">NBRC 111898</strain>
    </source>
</reference>